<dbReference type="PANTHER" id="PTHR23062">
    <property type="entry name" value="HYPOTHETICAL PROTEIN C.ELEGANS"/>
    <property type="match status" value="1"/>
</dbReference>
<comment type="caution">
    <text evidence="2">The sequence shown here is derived from an EMBL/GenBank/DDBJ whole genome shotgun (WGS) entry which is preliminary data.</text>
</comment>
<dbReference type="OrthoDB" id="10537833at2759"/>
<reference evidence="3" key="1">
    <citation type="submission" date="2017-10" db="EMBL/GenBank/DDBJ databases">
        <title>Rapid genome shrinkage in a self-fertile nematode reveals novel sperm competition proteins.</title>
        <authorList>
            <person name="Yin D."/>
            <person name="Schwarz E.M."/>
            <person name="Thomas C.G."/>
            <person name="Felde R.L."/>
            <person name="Korf I.F."/>
            <person name="Cutter A.D."/>
            <person name="Schartner C.M."/>
            <person name="Ralston E.J."/>
            <person name="Meyer B.J."/>
            <person name="Haag E.S."/>
        </authorList>
    </citation>
    <scope>NUCLEOTIDE SEQUENCE [LARGE SCALE GENOMIC DNA]</scope>
    <source>
        <strain evidence="3">JU1422</strain>
    </source>
</reference>
<protein>
    <recommendedName>
        <fullName evidence="1">DUF7154 domain-containing protein</fullName>
    </recommendedName>
</protein>
<dbReference type="AlphaFoldDB" id="A0A2G5TRC7"/>
<name>A0A2G5TRC7_9PELO</name>
<dbReference type="PANTHER" id="PTHR23062:SF3">
    <property type="entry name" value="ANF_RECEPTOR DOMAIN-CONTAINING PROTEIN-RELATED"/>
    <property type="match status" value="1"/>
</dbReference>
<gene>
    <name evidence="2" type="primary">Cnig_chr_V.g21304</name>
    <name evidence="2" type="ORF">B9Z55_021304</name>
</gene>
<dbReference type="EMBL" id="PDUG01000005">
    <property type="protein sequence ID" value="PIC29870.1"/>
    <property type="molecule type" value="Genomic_DNA"/>
</dbReference>
<proteinExistence type="predicted"/>
<organism evidence="2 3">
    <name type="scientific">Caenorhabditis nigoni</name>
    <dbReference type="NCBI Taxonomy" id="1611254"/>
    <lineage>
        <taxon>Eukaryota</taxon>
        <taxon>Metazoa</taxon>
        <taxon>Ecdysozoa</taxon>
        <taxon>Nematoda</taxon>
        <taxon>Chromadorea</taxon>
        <taxon>Rhabditida</taxon>
        <taxon>Rhabditina</taxon>
        <taxon>Rhabditomorpha</taxon>
        <taxon>Rhabditoidea</taxon>
        <taxon>Rhabditidae</taxon>
        <taxon>Peloderinae</taxon>
        <taxon>Caenorhabditis</taxon>
    </lineage>
</organism>
<evidence type="ECO:0000259" key="1">
    <source>
        <dbReference type="Pfam" id="PF23673"/>
    </source>
</evidence>
<dbReference type="GO" id="GO:0045087">
    <property type="term" value="P:innate immune response"/>
    <property type="evidence" value="ECO:0007669"/>
    <property type="project" value="TreeGrafter"/>
</dbReference>
<dbReference type="Pfam" id="PF23673">
    <property type="entry name" value="DUF7154"/>
    <property type="match status" value="1"/>
</dbReference>
<accession>A0A2G5TRC7</accession>
<dbReference type="STRING" id="1611254.A0A2G5TRC7"/>
<dbReference type="InterPro" id="IPR055578">
    <property type="entry name" value="DUF7154"/>
</dbReference>
<evidence type="ECO:0000313" key="3">
    <source>
        <dbReference type="Proteomes" id="UP000230233"/>
    </source>
</evidence>
<sequence>MDNKQAPICGSIIFVMMKRNPKVNYSSELLTSLQKNHVLLRIIGSNQMLGGDDTSIMYNLAVKTDGMYVFSDDDRFGWVSDFFIYEPTFTYLYYVQNPTVSGKQILTLPQFVTPVDHSPITTVYAEFTVESHKLTEDVNDVWLSVYNGVDRPLNANCDQFLLSNDTHCYGTALFSTNKSFHVVLNVDYSSDDLQHIEVRIWTSTSVIF</sequence>
<feature type="domain" description="DUF7154" evidence="1">
    <location>
        <begin position="96"/>
        <end position="202"/>
    </location>
</feature>
<dbReference type="Proteomes" id="UP000230233">
    <property type="component" value="Chromosome V"/>
</dbReference>
<evidence type="ECO:0000313" key="2">
    <source>
        <dbReference type="EMBL" id="PIC29870.1"/>
    </source>
</evidence>
<keyword evidence="3" id="KW-1185">Reference proteome</keyword>